<dbReference type="AlphaFoldDB" id="A0A9E5JU79"/>
<accession>A0A9E5JU79</accession>
<evidence type="ECO:0000313" key="1">
    <source>
        <dbReference type="EMBL" id="NHO64616.1"/>
    </source>
</evidence>
<reference evidence="1" key="1">
    <citation type="submission" date="2020-03" db="EMBL/GenBank/DDBJ databases">
        <authorList>
            <person name="Guo F."/>
        </authorList>
    </citation>
    <scope>NUCLEOTIDE SEQUENCE</scope>
    <source>
        <strain evidence="1">JCM 30134</strain>
    </source>
</reference>
<keyword evidence="2" id="KW-1185">Reference proteome</keyword>
<proteinExistence type="predicted"/>
<sequence>MATKSLGTLTLDLVAKVGGFVQGMDKAERESAKWRKQVEKDIKTVGKTFAGLSVASAAGLAYVAKDLADSSKELKNFSALANTTTQDFQKLSFGAGRYGVEQDKVADILKDTNDKIGDFLQTGGGPLADFFDNIAPAIGITADEFARMSGPQALQAYVNGLEKANLSQSEMTFYMEAIASDSTLLLPLLRNNGKEMRAFGDEAERTGNVLSDLEIAQLDDITKGVDDLTAQFTGMKNEVALAALPAVSDLIDLLSDESTINAAESLGKAVVTSMTAAANAVSGVINVTKFLGEELAAVTQGIAADDIARLERDSQKIQNILDGGFFDQAERVRFFGPDGVVSFLTDEELKAKLEENKRAIQAYYDSENNKPKVDLQIDSAVGTASTIDPTVTRKSSRDDADEIAKQTAAIDKQIAALKLQAETLGFTNKEAAIYRLTLDGATEAQLANAQAAYATIEAFEAEKDANDQKAEAIKLITELLPEQERALQRIVEQEKFLNDAVAASPELAEQAAAAFKALDDQRKEVIEGVNEFSVFADEAARNMQGLLADALSSGFDDGAGNLLKKFGDLLLDMAAQAAAAQIFESLGFAGSSKSSGSSSSSFDWGQVASFVGGFFADGGRPPSNKISVVGERGPELFIPDGVTGEVISNDNINMAAMREDRINPTRISIGNMNFPGVTNPRDAELASGAASRRLLATIASADRFR</sequence>
<evidence type="ECO:0000313" key="2">
    <source>
        <dbReference type="Proteomes" id="UP000787472"/>
    </source>
</evidence>
<dbReference type="RefSeq" id="WP_167181823.1">
    <property type="nucleotide sequence ID" value="NZ_JAAONZ010000002.1"/>
</dbReference>
<gene>
    <name evidence="1" type="ORF">G8770_03530</name>
</gene>
<protein>
    <submittedName>
        <fullName evidence="1">Uncharacterized protein</fullName>
    </submittedName>
</protein>
<comment type="caution">
    <text evidence="1">The sequence shown here is derived from an EMBL/GenBank/DDBJ whole genome shotgun (WGS) entry which is preliminary data.</text>
</comment>
<name>A0A9E5JU79_9GAMM</name>
<dbReference type="Proteomes" id="UP000787472">
    <property type="component" value="Unassembled WGS sequence"/>
</dbReference>
<organism evidence="1 2">
    <name type="scientific">Pseudomaricurvus hydrocarbonicus</name>
    <dbReference type="NCBI Taxonomy" id="1470433"/>
    <lineage>
        <taxon>Bacteria</taxon>
        <taxon>Pseudomonadati</taxon>
        <taxon>Pseudomonadota</taxon>
        <taxon>Gammaproteobacteria</taxon>
        <taxon>Cellvibrionales</taxon>
        <taxon>Cellvibrionaceae</taxon>
        <taxon>Pseudomaricurvus</taxon>
    </lineage>
</organism>
<dbReference type="EMBL" id="JAAONZ010000002">
    <property type="protein sequence ID" value="NHO64616.1"/>
    <property type="molecule type" value="Genomic_DNA"/>
</dbReference>